<feature type="compositionally biased region" description="Acidic residues" evidence="1">
    <location>
        <begin position="87"/>
        <end position="111"/>
    </location>
</feature>
<feature type="compositionally biased region" description="Low complexity" evidence="1">
    <location>
        <begin position="41"/>
        <end position="65"/>
    </location>
</feature>
<proteinExistence type="predicted"/>
<feature type="region of interest" description="Disordered" evidence="1">
    <location>
        <begin position="1"/>
        <end position="161"/>
    </location>
</feature>
<feature type="compositionally biased region" description="Polar residues" evidence="1">
    <location>
        <begin position="1"/>
        <end position="32"/>
    </location>
</feature>
<reference evidence="2 3" key="1">
    <citation type="submission" date="2019-08" db="EMBL/GenBank/DDBJ databases">
        <title>A chromosome-level genome assembly, high-density linkage maps, and genome scans reveal the genomic architecture of hybrid incompatibilities underlying speciation via character displacement in darters (Percidae: Etheostominae).</title>
        <authorList>
            <person name="Moran R.L."/>
            <person name="Catchen J.M."/>
            <person name="Fuller R.C."/>
        </authorList>
    </citation>
    <scope>NUCLEOTIDE SEQUENCE [LARGE SCALE GENOMIC DNA]</scope>
    <source>
        <strain evidence="2">EspeVRDwgs_2016</strain>
        <tissue evidence="2">Muscle</tissue>
    </source>
</reference>
<dbReference type="Proteomes" id="UP000327493">
    <property type="component" value="Chromosome 5"/>
</dbReference>
<protein>
    <submittedName>
        <fullName evidence="2">Uncharacterized protein</fullName>
    </submittedName>
</protein>
<sequence>MNKNWKPNGGSITQPAPQGSQKPHPSTSSCVSILNGGVATLSTSPLHLPSCSSSPLSHSPIESPLAAGSFLEQHARQLFRPANHSQEEDEQQEGEEEEEEKEEEEEDEEAQPESPPLGQEAEEVAVLAGSPQTEPEHPSRASAHSLPSPGPQAPPADLTLA</sequence>
<evidence type="ECO:0000256" key="1">
    <source>
        <dbReference type="SAM" id="MobiDB-lite"/>
    </source>
</evidence>
<evidence type="ECO:0000313" key="2">
    <source>
        <dbReference type="EMBL" id="KAA8592848.1"/>
    </source>
</evidence>
<feature type="non-terminal residue" evidence="2">
    <location>
        <position position="161"/>
    </location>
</feature>
<dbReference type="EMBL" id="VOFY01000005">
    <property type="protein sequence ID" value="KAA8592848.1"/>
    <property type="molecule type" value="Genomic_DNA"/>
</dbReference>
<evidence type="ECO:0000313" key="3">
    <source>
        <dbReference type="Proteomes" id="UP000327493"/>
    </source>
</evidence>
<dbReference type="AlphaFoldDB" id="A0A5J5DHT5"/>
<name>A0A5J5DHT5_9PERO</name>
<organism evidence="2 3">
    <name type="scientific">Etheostoma spectabile</name>
    <name type="common">orangethroat darter</name>
    <dbReference type="NCBI Taxonomy" id="54343"/>
    <lineage>
        <taxon>Eukaryota</taxon>
        <taxon>Metazoa</taxon>
        <taxon>Chordata</taxon>
        <taxon>Craniata</taxon>
        <taxon>Vertebrata</taxon>
        <taxon>Euteleostomi</taxon>
        <taxon>Actinopterygii</taxon>
        <taxon>Neopterygii</taxon>
        <taxon>Teleostei</taxon>
        <taxon>Neoteleostei</taxon>
        <taxon>Acanthomorphata</taxon>
        <taxon>Eupercaria</taxon>
        <taxon>Perciformes</taxon>
        <taxon>Percoidei</taxon>
        <taxon>Percidae</taxon>
        <taxon>Etheostomatinae</taxon>
        <taxon>Etheostoma</taxon>
    </lineage>
</organism>
<gene>
    <name evidence="2" type="ORF">FQN60_018303</name>
</gene>
<keyword evidence="3" id="KW-1185">Reference proteome</keyword>
<comment type="caution">
    <text evidence="2">The sequence shown here is derived from an EMBL/GenBank/DDBJ whole genome shotgun (WGS) entry which is preliminary data.</text>
</comment>
<accession>A0A5J5DHT5</accession>